<dbReference type="Pfam" id="PF12505">
    <property type="entry name" value="DUF3712"/>
    <property type="match status" value="1"/>
</dbReference>
<dbReference type="RefSeq" id="XP_041561754.1">
    <property type="nucleotide sequence ID" value="XM_041696088.1"/>
</dbReference>
<keyword evidence="3" id="KW-1185">Reference proteome</keyword>
<reference evidence="2" key="1">
    <citation type="submission" date="2021-01" db="EMBL/GenBank/DDBJ databases">
        <authorList>
            <consortium name="Aspergillus puulaauensis MK2 genome sequencing consortium"/>
            <person name="Kazuki M."/>
            <person name="Futagami T."/>
        </authorList>
    </citation>
    <scope>NUCLEOTIDE SEQUENCE</scope>
    <source>
        <strain evidence="2">MK2</strain>
    </source>
</reference>
<dbReference type="GO" id="GO:0000329">
    <property type="term" value="C:fungal-type vacuole membrane"/>
    <property type="evidence" value="ECO:0007669"/>
    <property type="project" value="InterPro"/>
</dbReference>
<evidence type="ECO:0000313" key="3">
    <source>
        <dbReference type="Proteomes" id="UP000654913"/>
    </source>
</evidence>
<dbReference type="InterPro" id="IPR022185">
    <property type="entry name" value="DUF3712"/>
</dbReference>
<accession>A0A7R7XZ94</accession>
<name>A0A7R7XZ94_9EURO</name>
<dbReference type="GeneID" id="64979565"/>
<reference evidence="2" key="2">
    <citation type="submission" date="2021-02" db="EMBL/GenBank/DDBJ databases">
        <title>Aspergillus puulaauensis MK2 genome sequence.</title>
        <authorList>
            <person name="Futagami T."/>
            <person name="Mori K."/>
            <person name="Kadooka C."/>
            <person name="Tanaka T."/>
        </authorList>
    </citation>
    <scope>NUCLEOTIDE SEQUENCE</scope>
    <source>
        <strain evidence="2">MK2</strain>
    </source>
</reference>
<keyword evidence="1" id="KW-0812">Transmembrane</keyword>
<feature type="transmembrane region" description="Helical" evidence="1">
    <location>
        <begin position="63"/>
        <end position="91"/>
    </location>
</feature>
<gene>
    <name evidence="2" type="ORF">APUU_71138S</name>
</gene>
<organism evidence="2 3">
    <name type="scientific">Aspergillus puulaauensis</name>
    <dbReference type="NCBI Taxonomy" id="1220207"/>
    <lineage>
        <taxon>Eukaryota</taxon>
        <taxon>Fungi</taxon>
        <taxon>Dikarya</taxon>
        <taxon>Ascomycota</taxon>
        <taxon>Pezizomycotina</taxon>
        <taxon>Eurotiomycetes</taxon>
        <taxon>Eurotiomycetidae</taxon>
        <taxon>Eurotiales</taxon>
        <taxon>Aspergillaceae</taxon>
        <taxon>Aspergillus</taxon>
    </lineage>
</organism>
<keyword evidence="1" id="KW-1133">Transmembrane helix</keyword>
<sequence>MAVGDAYKARMAERKAIGANRGDLEASKAAGAEGAEIERIEDVAADKQKPSKRQRMKRHCARFWCCYLLAGIIFLAIFLPVFFLVAIPAIAQRLVEDTNLPVYAADITNPKPGAVTFKLSTGLTIPLPGVSVKLKAFDLNLFNRDSDPEVNYLTIPIPDETVKGKTDISVTGGDRPVLDEDEFVKSLTKAVYSKRFTLSAIGKTTAYIGALKAGITLDKDVELDGLDQLSGFSIDEAALLLPALEDGSNLRGKATLPNHSVVTFALGNVTLNLKSEDIVLGTALLPDVTLRPGNNSVAFTAIADINSAISNIGPILSSQKDSLRKGEIALSASGNQTVYAGEHIRYFERVLNDLTITASVPILQIVTDTLGDFMGEGSEGVIGAVTDIFNKMDFATLFKDVDFDSLFDDVGNIVNNLNLGQLVKSEDLNALLKGIDWEKVAAGVGSILSQLDLGAFLENIDFSGLLQSIDWNSLLQGVADLLQDIDWDALSQTLNTILESVDWSALSEQIQPVLDKLDLGSIVSNIDFGAIFDNLGPLLEKVDFGAIFENLDWGAVIKGVGSLLKNVDLSGLVDGFVQGLKSLDLGSILDQIDIGGVNIGEVLGGLADNAGGNATSLDEAVDNFRDVVDDIAGGNSTSA</sequence>
<protein>
    <submittedName>
        <fullName evidence="2">Uncharacterized protein</fullName>
    </submittedName>
</protein>
<dbReference type="PANTHER" id="PTHR35895">
    <property type="entry name" value="CHROMOSOME 16, WHOLE GENOME SHOTGUN SEQUENCE"/>
    <property type="match status" value="1"/>
</dbReference>
<dbReference type="KEGG" id="apuu:APUU_71138S"/>
<dbReference type="PANTHER" id="PTHR35895:SF2">
    <property type="match status" value="1"/>
</dbReference>
<evidence type="ECO:0000256" key="1">
    <source>
        <dbReference type="SAM" id="Phobius"/>
    </source>
</evidence>
<dbReference type="EMBL" id="AP024449">
    <property type="protein sequence ID" value="BCS29568.1"/>
    <property type="molecule type" value="Genomic_DNA"/>
</dbReference>
<proteinExistence type="predicted"/>
<evidence type="ECO:0000313" key="2">
    <source>
        <dbReference type="EMBL" id="BCS29568.1"/>
    </source>
</evidence>
<dbReference type="AlphaFoldDB" id="A0A7R7XZ94"/>
<dbReference type="OrthoDB" id="10039566at2759"/>
<dbReference type="Proteomes" id="UP000654913">
    <property type="component" value="Chromosome 7"/>
</dbReference>
<keyword evidence="1" id="KW-0472">Membrane</keyword>
<dbReference type="InterPro" id="IPR046368">
    <property type="entry name" value="Tag1"/>
</dbReference>